<dbReference type="Proteomes" id="UP000241118">
    <property type="component" value="Unassembled WGS sequence"/>
</dbReference>
<proteinExistence type="predicted"/>
<protein>
    <submittedName>
        <fullName evidence="4">Uncharacterized protein DUF4142</fullName>
    </submittedName>
</protein>
<evidence type="ECO:0000313" key="4">
    <source>
        <dbReference type="EMBL" id="PSL53350.1"/>
    </source>
</evidence>
<dbReference type="PROSITE" id="PS51257">
    <property type="entry name" value="PROKAR_LIPOPROTEIN"/>
    <property type="match status" value="1"/>
</dbReference>
<sequence length="269" mass="28578">MSVFSRSTGRTRAGRSLSVRLALVLAVTGTVGACGVSATSGWHDGDPPGQELRNDTTIDSPHGPLYPADVKMLVAVAQAGLWEAPASEDVARRSTNPKVRAVAARLAEEHHVLHQTNIDAADRLQVQLPQAPTPQQQGWRDEIRAASGDELDRIYVNLTRAAHGSVYMAIAAVRSTTENDVVRSAAAIAEDYVSRHMSLLESTGLATSDALAVHSGTDARYQALPAPVDFVLGIALLVTAGFGTLLVVRLGSRMRPEEAAEEEEAGAWT</sequence>
<keyword evidence="2" id="KW-0812">Transmembrane</keyword>
<gene>
    <name evidence="4" type="ORF">B0I31_109140</name>
</gene>
<keyword evidence="2" id="KW-0472">Membrane</keyword>
<evidence type="ECO:0000256" key="1">
    <source>
        <dbReference type="SAM" id="MobiDB-lite"/>
    </source>
</evidence>
<evidence type="ECO:0000313" key="5">
    <source>
        <dbReference type="Proteomes" id="UP000241118"/>
    </source>
</evidence>
<dbReference type="RefSeq" id="WP_181320393.1">
    <property type="nucleotide sequence ID" value="NZ_PYAX01000009.1"/>
</dbReference>
<evidence type="ECO:0000256" key="2">
    <source>
        <dbReference type="SAM" id="Phobius"/>
    </source>
</evidence>
<dbReference type="InterPro" id="IPR025419">
    <property type="entry name" value="DUF4142"/>
</dbReference>
<organism evidence="4 5">
    <name type="scientific">Saccharothrix carnea</name>
    <dbReference type="NCBI Taxonomy" id="1280637"/>
    <lineage>
        <taxon>Bacteria</taxon>
        <taxon>Bacillati</taxon>
        <taxon>Actinomycetota</taxon>
        <taxon>Actinomycetes</taxon>
        <taxon>Pseudonocardiales</taxon>
        <taxon>Pseudonocardiaceae</taxon>
        <taxon>Saccharothrix</taxon>
    </lineage>
</organism>
<reference evidence="4 5" key="1">
    <citation type="submission" date="2018-03" db="EMBL/GenBank/DDBJ databases">
        <title>Genomic Encyclopedia of Type Strains, Phase III (KMG-III): the genomes of soil and plant-associated and newly described type strains.</title>
        <authorList>
            <person name="Whitman W."/>
        </authorList>
    </citation>
    <scope>NUCLEOTIDE SEQUENCE [LARGE SCALE GENOMIC DNA]</scope>
    <source>
        <strain evidence="4 5">CGMCC 4.7097</strain>
    </source>
</reference>
<dbReference type="Pfam" id="PF13628">
    <property type="entry name" value="DUF4142"/>
    <property type="match status" value="1"/>
</dbReference>
<accession>A0A2P8I4G2</accession>
<feature type="region of interest" description="Disordered" evidence="1">
    <location>
        <begin position="37"/>
        <end position="63"/>
    </location>
</feature>
<comment type="caution">
    <text evidence="4">The sequence shown here is derived from an EMBL/GenBank/DDBJ whole genome shotgun (WGS) entry which is preliminary data.</text>
</comment>
<dbReference type="AlphaFoldDB" id="A0A2P8I4G2"/>
<dbReference type="EMBL" id="PYAX01000009">
    <property type="protein sequence ID" value="PSL53350.1"/>
    <property type="molecule type" value="Genomic_DNA"/>
</dbReference>
<feature type="domain" description="DUF4142" evidence="3">
    <location>
        <begin position="68"/>
        <end position="197"/>
    </location>
</feature>
<evidence type="ECO:0000259" key="3">
    <source>
        <dbReference type="Pfam" id="PF13628"/>
    </source>
</evidence>
<feature type="transmembrane region" description="Helical" evidence="2">
    <location>
        <begin position="230"/>
        <end position="248"/>
    </location>
</feature>
<name>A0A2P8I4G2_SACCR</name>
<keyword evidence="2" id="KW-1133">Transmembrane helix</keyword>
<keyword evidence="5" id="KW-1185">Reference proteome</keyword>